<dbReference type="PANTHER" id="PTHR10635:SF0">
    <property type="entry name" value="COATOMER SUBUNIT BETA"/>
    <property type="match status" value="1"/>
</dbReference>
<dbReference type="AlphaFoldDB" id="A0AAV1SMK7"/>
<dbReference type="GO" id="GO:0006886">
    <property type="term" value="P:intracellular protein transport"/>
    <property type="evidence" value="ECO:0007669"/>
    <property type="project" value="InterPro"/>
</dbReference>
<evidence type="ECO:0000259" key="1">
    <source>
        <dbReference type="Pfam" id="PF07718"/>
    </source>
</evidence>
<dbReference type="GO" id="GO:0005198">
    <property type="term" value="F:structural molecule activity"/>
    <property type="evidence" value="ECO:0007669"/>
    <property type="project" value="InterPro"/>
</dbReference>
<reference evidence="2 3" key="1">
    <citation type="submission" date="2024-01" db="EMBL/GenBank/DDBJ databases">
        <authorList>
            <person name="Waweru B."/>
        </authorList>
    </citation>
    <scope>NUCLEOTIDE SEQUENCE [LARGE SCALE GENOMIC DNA]</scope>
</reference>
<dbReference type="GO" id="GO:0006888">
    <property type="term" value="P:endoplasmic reticulum to Golgi vesicle-mediated transport"/>
    <property type="evidence" value="ECO:0007669"/>
    <property type="project" value="TreeGrafter"/>
</dbReference>
<dbReference type="GO" id="GO:0030126">
    <property type="term" value="C:COPI vesicle coat"/>
    <property type="evidence" value="ECO:0007669"/>
    <property type="project" value="InterPro"/>
</dbReference>
<comment type="caution">
    <text evidence="2">The sequence shown here is derived from an EMBL/GenBank/DDBJ whole genome shotgun (WGS) entry which is preliminary data.</text>
</comment>
<accession>A0AAV1SMK7</accession>
<sequence>MAEGVLFNVAEEIIKKVGSLAAQEVALRFGVNDQLRKLEGTRKQLVCGNKVSREVRVFFSKSNQFVYGLGMGHKVKALRERLADIDADSKQFNFEVRDEEKASLNTVREQTTSSEPEVIVGREGDKVALKTFLLNSNYEQNVSVISIVGIGEDTQACMISFGWLSVFALTKASSIDSASDSRIIYENIRVRKGSCTSNLDGDDGNKLNRILQLTGFSDLVYTEAYLTVYPYDTVLNVTAINRTTDTLQNLCLELATVGDQKLVERPQNNTLAPESSRQIKANIKVSSTETL</sequence>
<protein>
    <recommendedName>
        <fullName evidence="1">Coatomer beta subunit C-terminal domain-containing protein</fullName>
    </recommendedName>
</protein>
<keyword evidence="3" id="KW-1185">Reference proteome</keyword>
<feature type="domain" description="Coatomer beta subunit C-terminal" evidence="1">
    <location>
        <begin position="200"/>
        <end position="290"/>
    </location>
</feature>
<dbReference type="InterPro" id="IPR011710">
    <property type="entry name" value="Coatomer_bsu_C"/>
</dbReference>
<evidence type="ECO:0000313" key="3">
    <source>
        <dbReference type="Proteomes" id="UP001314170"/>
    </source>
</evidence>
<dbReference type="PANTHER" id="PTHR10635">
    <property type="entry name" value="COATOMER SUBUNIT BETA"/>
    <property type="match status" value="1"/>
</dbReference>
<name>A0AAV1SMK7_9ROSI</name>
<dbReference type="Proteomes" id="UP001314170">
    <property type="component" value="Unassembled WGS sequence"/>
</dbReference>
<proteinExistence type="predicted"/>
<dbReference type="InterPro" id="IPR016460">
    <property type="entry name" value="COPB1"/>
</dbReference>
<organism evidence="2 3">
    <name type="scientific">Dovyalis caffra</name>
    <dbReference type="NCBI Taxonomy" id="77055"/>
    <lineage>
        <taxon>Eukaryota</taxon>
        <taxon>Viridiplantae</taxon>
        <taxon>Streptophyta</taxon>
        <taxon>Embryophyta</taxon>
        <taxon>Tracheophyta</taxon>
        <taxon>Spermatophyta</taxon>
        <taxon>Magnoliopsida</taxon>
        <taxon>eudicotyledons</taxon>
        <taxon>Gunneridae</taxon>
        <taxon>Pentapetalae</taxon>
        <taxon>rosids</taxon>
        <taxon>fabids</taxon>
        <taxon>Malpighiales</taxon>
        <taxon>Salicaceae</taxon>
        <taxon>Flacourtieae</taxon>
        <taxon>Dovyalis</taxon>
    </lineage>
</organism>
<dbReference type="GO" id="GO:0006891">
    <property type="term" value="P:intra-Golgi vesicle-mediated transport"/>
    <property type="evidence" value="ECO:0007669"/>
    <property type="project" value="TreeGrafter"/>
</dbReference>
<dbReference type="EMBL" id="CAWUPB010001194">
    <property type="protein sequence ID" value="CAK7354174.1"/>
    <property type="molecule type" value="Genomic_DNA"/>
</dbReference>
<gene>
    <name evidence="2" type="ORF">DCAF_LOCUS25103</name>
</gene>
<dbReference type="Pfam" id="PF07718">
    <property type="entry name" value="Coatamer_beta_C"/>
    <property type="match status" value="1"/>
</dbReference>
<evidence type="ECO:0000313" key="2">
    <source>
        <dbReference type="EMBL" id="CAK7354174.1"/>
    </source>
</evidence>